<dbReference type="PhylomeDB" id="A0A0G4FM56"/>
<organism evidence="1">
    <name type="scientific">Chromera velia CCMP2878</name>
    <dbReference type="NCBI Taxonomy" id="1169474"/>
    <lineage>
        <taxon>Eukaryota</taxon>
        <taxon>Sar</taxon>
        <taxon>Alveolata</taxon>
        <taxon>Colpodellida</taxon>
        <taxon>Chromeraceae</taxon>
        <taxon>Chromera</taxon>
    </lineage>
</organism>
<sequence length="124" mass="14142">MDDVIECAPKNAKLAEIVFSQANASGSAERAWSSYDHVYREKRNSLRLSQAHQDMEVTLYSNLRLQRLHQRQARVPRSQTRIFPIEALGLPAFEGGYIFDNILDGELLKEHLAQYGLRSNEAPI</sequence>
<name>A0A0G4FM56_9ALVE</name>
<evidence type="ECO:0000313" key="1">
    <source>
        <dbReference type="EMBL" id="CEM15050.1"/>
    </source>
</evidence>
<protein>
    <recommendedName>
        <fullName evidence="2">HAT C-terminal dimerisation domain-containing protein</fullName>
    </recommendedName>
</protein>
<accession>A0A0G4FM56</accession>
<dbReference type="EMBL" id="CDMZ01000473">
    <property type="protein sequence ID" value="CEM15050.1"/>
    <property type="molecule type" value="Genomic_DNA"/>
</dbReference>
<dbReference type="VEuPathDB" id="CryptoDB:Cvel_17706"/>
<gene>
    <name evidence="1" type="ORF">Cvel_17706</name>
</gene>
<reference evidence="1" key="1">
    <citation type="submission" date="2014-11" db="EMBL/GenBank/DDBJ databases">
        <authorList>
            <person name="Otto D Thomas"/>
            <person name="Naeem Raeece"/>
        </authorList>
    </citation>
    <scope>NUCLEOTIDE SEQUENCE</scope>
</reference>
<dbReference type="AlphaFoldDB" id="A0A0G4FM56"/>
<proteinExistence type="predicted"/>
<evidence type="ECO:0008006" key="2">
    <source>
        <dbReference type="Google" id="ProtNLM"/>
    </source>
</evidence>